<dbReference type="RefSeq" id="WP_075081178.1">
    <property type="nucleotide sequence ID" value="NZ_BDCO01000003.1"/>
</dbReference>
<comment type="caution">
    <text evidence="1">The sequence shown here is derived from an EMBL/GenBank/DDBJ whole genome shotgun (WGS) entry which is preliminary data.</text>
</comment>
<protein>
    <recommendedName>
        <fullName evidence="3">Glycosyl transferase family 8</fullName>
    </recommendedName>
</protein>
<accession>A0A146GDH1</accession>
<dbReference type="SUPFAM" id="SSF53448">
    <property type="entry name" value="Nucleotide-diphospho-sugar transferases"/>
    <property type="match status" value="1"/>
</dbReference>
<evidence type="ECO:0000313" key="1">
    <source>
        <dbReference type="EMBL" id="GAT35360.1"/>
    </source>
</evidence>
<dbReference type="OrthoDB" id="8479124at2"/>
<dbReference type="EMBL" id="BDCO01000003">
    <property type="protein sequence ID" value="GAT35360.1"/>
    <property type="molecule type" value="Genomic_DNA"/>
</dbReference>
<gene>
    <name evidence="1" type="ORF">TSACC_3425</name>
</gene>
<dbReference type="Gene3D" id="3.90.550.10">
    <property type="entry name" value="Spore Coat Polysaccharide Biosynthesis Protein SpsA, Chain A"/>
    <property type="match status" value="1"/>
</dbReference>
<dbReference type="STRING" id="690879.TSACC_3425"/>
<organism evidence="1 2">
    <name type="scientific">Terrimicrobium sacchariphilum</name>
    <dbReference type="NCBI Taxonomy" id="690879"/>
    <lineage>
        <taxon>Bacteria</taxon>
        <taxon>Pseudomonadati</taxon>
        <taxon>Verrucomicrobiota</taxon>
        <taxon>Terrimicrobiia</taxon>
        <taxon>Terrimicrobiales</taxon>
        <taxon>Terrimicrobiaceae</taxon>
        <taxon>Terrimicrobium</taxon>
    </lineage>
</organism>
<keyword evidence="2" id="KW-1185">Reference proteome</keyword>
<evidence type="ECO:0008006" key="3">
    <source>
        <dbReference type="Google" id="ProtNLM"/>
    </source>
</evidence>
<proteinExistence type="predicted"/>
<name>A0A146GDH1_TERSA</name>
<dbReference type="Proteomes" id="UP000076023">
    <property type="component" value="Unassembled WGS sequence"/>
</dbReference>
<dbReference type="AlphaFoldDB" id="A0A146GDH1"/>
<dbReference type="InterPro" id="IPR029044">
    <property type="entry name" value="Nucleotide-diphossugar_trans"/>
</dbReference>
<evidence type="ECO:0000313" key="2">
    <source>
        <dbReference type="Proteomes" id="UP000076023"/>
    </source>
</evidence>
<dbReference type="InParanoid" id="A0A146GDH1"/>
<reference evidence="2" key="1">
    <citation type="journal article" date="2017" name="Genome Announc.">
        <title>Draft Genome Sequence of Terrimicrobium sacchariphilum NM-5T, a Facultative Anaerobic Soil Bacterium of the Class Spartobacteria.</title>
        <authorList>
            <person name="Qiu Y.L."/>
            <person name="Tourlousse D.M."/>
            <person name="Matsuura N."/>
            <person name="Ohashi A."/>
            <person name="Sekiguchi Y."/>
        </authorList>
    </citation>
    <scope>NUCLEOTIDE SEQUENCE [LARGE SCALE GENOMIC DNA]</scope>
    <source>
        <strain evidence="2">NM-5</strain>
    </source>
</reference>
<sequence length="303" mass="34431">MNTILLTLYQGDYHLGAAAMINSAVRQGFCGRIVLGHDASKLPAWTAQLEPVRPGVFHLEGAEILFRSIPSPRHFGFQKPFVMRQMLEEFPDCEQIFYVDPDILFLSPWKFFTEWAGLGVAYCLDCHFPYLSETHPWRMAWGRLITSAGHAVERMPGHYPNSGFVALPREQASFLKVWEDLTLAYEAEGGNTRSFQLEERHQPIVGDQDLMAASLMAWTGRESVIGPEGMGFTDYFYLLAHDIARPKAWRRNFIRQALTGVKPSAASAFFLEASEGPIRALPDLETRRFSFKVAQVISRVWKR</sequence>